<gene>
    <name evidence="2" type="ORF">C2845_PM10G11740</name>
</gene>
<dbReference type="Proteomes" id="UP000275267">
    <property type="component" value="Unassembled WGS sequence"/>
</dbReference>
<accession>A0A3L6PCH9</accession>
<dbReference type="EMBL" id="PQIB02000018">
    <property type="protein sequence ID" value="RLM54608.1"/>
    <property type="molecule type" value="Genomic_DNA"/>
</dbReference>
<name>A0A3L6PCH9_PANMI</name>
<feature type="compositionally biased region" description="Basic and acidic residues" evidence="1">
    <location>
        <begin position="13"/>
        <end position="28"/>
    </location>
</feature>
<proteinExistence type="predicted"/>
<sequence length="81" mass="8720">MVNLHQVAQKNPGADEGRSKTSKLDVGVHRTSTPRALGNHGYSPMGCRSRAVAGLANEVEVYPASRRRTASGGNHDRAPRR</sequence>
<comment type="caution">
    <text evidence="2">The sequence shown here is derived from an EMBL/GenBank/DDBJ whole genome shotgun (WGS) entry which is preliminary data.</text>
</comment>
<evidence type="ECO:0000313" key="3">
    <source>
        <dbReference type="Proteomes" id="UP000275267"/>
    </source>
</evidence>
<feature type="region of interest" description="Disordered" evidence="1">
    <location>
        <begin position="59"/>
        <end position="81"/>
    </location>
</feature>
<dbReference type="AlphaFoldDB" id="A0A3L6PCH9"/>
<feature type="region of interest" description="Disordered" evidence="1">
    <location>
        <begin position="1"/>
        <end position="44"/>
    </location>
</feature>
<organism evidence="2 3">
    <name type="scientific">Panicum miliaceum</name>
    <name type="common">Proso millet</name>
    <name type="synonym">Broomcorn millet</name>
    <dbReference type="NCBI Taxonomy" id="4540"/>
    <lineage>
        <taxon>Eukaryota</taxon>
        <taxon>Viridiplantae</taxon>
        <taxon>Streptophyta</taxon>
        <taxon>Embryophyta</taxon>
        <taxon>Tracheophyta</taxon>
        <taxon>Spermatophyta</taxon>
        <taxon>Magnoliopsida</taxon>
        <taxon>Liliopsida</taxon>
        <taxon>Poales</taxon>
        <taxon>Poaceae</taxon>
        <taxon>PACMAD clade</taxon>
        <taxon>Panicoideae</taxon>
        <taxon>Panicodae</taxon>
        <taxon>Paniceae</taxon>
        <taxon>Panicinae</taxon>
        <taxon>Panicum</taxon>
        <taxon>Panicum sect. Panicum</taxon>
    </lineage>
</organism>
<keyword evidence="3" id="KW-1185">Reference proteome</keyword>
<evidence type="ECO:0000256" key="1">
    <source>
        <dbReference type="SAM" id="MobiDB-lite"/>
    </source>
</evidence>
<reference evidence="3" key="1">
    <citation type="journal article" date="2019" name="Nat. Commun.">
        <title>The genome of broomcorn millet.</title>
        <authorList>
            <person name="Zou C."/>
            <person name="Miki D."/>
            <person name="Li D."/>
            <person name="Tang Q."/>
            <person name="Xiao L."/>
            <person name="Rajput S."/>
            <person name="Deng P."/>
            <person name="Jia W."/>
            <person name="Huang R."/>
            <person name="Zhang M."/>
            <person name="Sun Y."/>
            <person name="Hu J."/>
            <person name="Fu X."/>
            <person name="Schnable P.S."/>
            <person name="Li F."/>
            <person name="Zhang H."/>
            <person name="Feng B."/>
            <person name="Zhu X."/>
            <person name="Liu R."/>
            <person name="Schnable J.C."/>
            <person name="Zhu J.-K."/>
            <person name="Zhang H."/>
        </authorList>
    </citation>
    <scope>NUCLEOTIDE SEQUENCE [LARGE SCALE GENOMIC DNA]</scope>
</reference>
<evidence type="ECO:0000313" key="2">
    <source>
        <dbReference type="EMBL" id="RLM54608.1"/>
    </source>
</evidence>
<protein>
    <submittedName>
        <fullName evidence="2">Uncharacterized protein</fullName>
    </submittedName>
</protein>